<keyword evidence="1" id="KW-0812">Transmembrane</keyword>
<feature type="transmembrane region" description="Helical" evidence="1">
    <location>
        <begin position="12"/>
        <end position="29"/>
    </location>
</feature>
<dbReference type="Proteomes" id="UP000603141">
    <property type="component" value="Unassembled WGS sequence"/>
</dbReference>
<dbReference type="NCBIfam" id="TIGR02206">
    <property type="entry name" value="intg_mem_TP0381"/>
    <property type="match status" value="1"/>
</dbReference>
<evidence type="ECO:0000313" key="2">
    <source>
        <dbReference type="EMBL" id="MBK1881301.1"/>
    </source>
</evidence>
<name>A0A934VPR4_9BACT</name>
<evidence type="ECO:0000256" key="1">
    <source>
        <dbReference type="SAM" id="Phobius"/>
    </source>
</evidence>
<keyword evidence="1" id="KW-1133">Transmembrane helix</keyword>
<accession>A0A934VPR4</accession>
<feature type="transmembrane region" description="Helical" evidence="1">
    <location>
        <begin position="101"/>
        <end position="120"/>
    </location>
</feature>
<feature type="transmembrane region" description="Helical" evidence="1">
    <location>
        <begin position="205"/>
        <end position="225"/>
    </location>
</feature>
<comment type="caution">
    <text evidence="2">The sequence shown here is derived from an EMBL/GenBank/DDBJ whole genome shotgun (WGS) entry which is preliminary data.</text>
</comment>
<gene>
    <name evidence="2" type="ORF">JIN85_02675</name>
</gene>
<dbReference type="EMBL" id="JAENIJ010000003">
    <property type="protein sequence ID" value="MBK1881301.1"/>
    <property type="molecule type" value="Genomic_DNA"/>
</dbReference>
<dbReference type="RefSeq" id="WP_200267372.1">
    <property type="nucleotide sequence ID" value="NZ_JAENIJ010000003.1"/>
</dbReference>
<feature type="transmembrane region" description="Helical" evidence="1">
    <location>
        <begin position="71"/>
        <end position="89"/>
    </location>
</feature>
<feature type="transmembrane region" description="Helical" evidence="1">
    <location>
        <begin position="166"/>
        <end position="185"/>
    </location>
</feature>
<dbReference type="InterPro" id="IPR011737">
    <property type="entry name" value="CHP02206_TP0381"/>
</dbReference>
<organism evidence="2 3">
    <name type="scientific">Luteolibacter pohnpeiensis</name>
    <dbReference type="NCBI Taxonomy" id="454153"/>
    <lineage>
        <taxon>Bacteria</taxon>
        <taxon>Pseudomonadati</taxon>
        <taxon>Verrucomicrobiota</taxon>
        <taxon>Verrucomicrobiia</taxon>
        <taxon>Verrucomicrobiales</taxon>
        <taxon>Verrucomicrobiaceae</taxon>
        <taxon>Luteolibacter</taxon>
    </lineage>
</organism>
<dbReference type="Pfam" id="PF14808">
    <property type="entry name" value="TMEM164"/>
    <property type="match status" value="1"/>
</dbReference>
<evidence type="ECO:0000313" key="3">
    <source>
        <dbReference type="Proteomes" id="UP000603141"/>
    </source>
</evidence>
<sequence length="233" mass="25687">MPQPFHPFSTQHFTAVAIGGVITTILLLAGKRGGKPRLISTGILAFLCLAAYPLSQAAWMTYPGDKSLETVLPFQLCDLAAITGAFALLSRRHYFATLTYFWGLAGTIQGLLTPAVTVGFPSAPFIMFFVQHFAIVAVALYLPIVEGWRPKVPFWRSPVEVMGCSLIYLVFALIINRLLGTNFGFVNHPPENPSLIDYLGPWPWYLVWMALIAQLAYLLLALPFAGRKLQSGK</sequence>
<reference evidence="2" key="1">
    <citation type="submission" date="2021-01" db="EMBL/GenBank/DDBJ databases">
        <title>Modified the classification status of verrucomicrobia.</title>
        <authorList>
            <person name="Feng X."/>
        </authorList>
    </citation>
    <scope>NUCLEOTIDE SEQUENCE</scope>
    <source>
        <strain evidence="2">KCTC 22041</strain>
    </source>
</reference>
<proteinExistence type="predicted"/>
<keyword evidence="1" id="KW-0472">Membrane</keyword>
<keyword evidence="3" id="KW-1185">Reference proteome</keyword>
<protein>
    <submittedName>
        <fullName evidence="2">TIGR02206 family membrane protein</fullName>
    </submittedName>
</protein>
<feature type="transmembrane region" description="Helical" evidence="1">
    <location>
        <begin position="126"/>
        <end position="145"/>
    </location>
</feature>
<feature type="transmembrane region" description="Helical" evidence="1">
    <location>
        <begin position="41"/>
        <end position="59"/>
    </location>
</feature>
<dbReference type="AlphaFoldDB" id="A0A934VPR4"/>